<feature type="compositionally biased region" description="Polar residues" evidence="1">
    <location>
        <begin position="54"/>
        <end position="64"/>
    </location>
</feature>
<gene>
    <name evidence="2" type="ORF">RhiirA4_394837</name>
</gene>
<accession>A0A2I1G1Q5</accession>
<dbReference type="Proteomes" id="UP000234323">
    <property type="component" value="Unassembled WGS sequence"/>
</dbReference>
<keyword evidence="3" id="KW-1185">Reference proteome</keyword>
<comment type="caution">
    <text evidence="2">The sequence shown here is derived from an EMBL/GenBank/DDBJ whole genome shotgun (WGS) entry which is preliminary data.</text>
</comment>
<evidence type="ECO:0000313" key="2">
    <source>
        <dbReference type="EMBL" id="PKY40555.1"/>
    </source>
</evidence>
<evidence type="ECO:0000256" key="1">
    <source>
        <dbReference type="SAM" id="MobiDB-lite"/>
    </source>
</evidence>
<dbReference type="EMBL" id="LLXI01000107">
    <property type="protein sequence ID" value="PKY40555.1"/>
    <property type="molecule type" value="Genomic_DNA"/>
</dbReference>
<feature type="compositionally biased region" description="Low complexity" evidence="1">
    <location>
        <begin position="25"/>
        <end position="41"/>
    </location>
</feature>
<dbReference type="VEuPathDB" id="FungiDB:RhiirFUN_014980"/>
<reference evidence="2 3" key="1">
    <citation type="submission" date="2015-10" db="EMBL/GenBank/DDBJ databases">
        <title>Genome analyses suggest a sexual origin of heterokaryosis in a supposedly ancient asexual fungus.</title>
        <authorList>
            <person name="Ropars J."/>
            <person name="Sedzielewska K."/>
            <person name="Noel J."/>
            <person name="Charron P."/>
            <person name="Farinelli L."/>
            <person name="Marton T."/>
            <person name="Kruger M."/>
            <person name="Pelin A."/>
            <person name="Brachmann A."/>
            <person name="Corradi N."/>
        </authorList>
    </citation>
    <scope>NUCLEOTIDE SEQUENCE [LARGE SCALE GENOMIC DNA]</scope>
    <source>
        <strain evidence="2 3">A4</strain>
    </source>
</reference>
<proteinExistence type="predicted"/>
<name>A0A2I1G1Q5_9GLOM</name>
<evidence type="ECO:0000313" key="3">
    <source>
        <dbReference type="Proteomes" id="UP000234323"/>
    </source>
</evidence>
<feature type="region of interest" description="Disordered" evidence="1">
    <location>
        <begin position="1"/>
        <end position="64"/>
    </location>
</feature>
<dbReference type="VEuPathDB" id="FungiDB:RhiirA1_411935"/>
<sequence length="64" mass="6916">MAYPNIPQVPFPQPNTRIAQTSTNPPITISPQRRPSSSPTPGREKELSPPPTPQRRSAGNSPVS</sequence>
<dbReference type="VEuPathDB" id="FungiDB:FUN_018548"/>
<organism evidence="2 3">
    <name type="scientific">Rhizophagus irregularis</name>
    <dbReference type="NCBI Taxonomy" id="588596"/>
    <lineage>
        <taxon>Eukaryota</taxon>
        <taxon>Fungi</taxon>
        <taxon>Fungi incertae sedis</taxon>
        <taxon>Mucoromycota</taxon>
        <taxon>Glomeromycotina</taxon>
        <taxon>Glomeromycetes</taxon>
        <taxon>Glomerales</taxon>
        <taxon>Glomeraceae</taxon>
        <taxon>Rhizophagus</taxon>
    </lineage>
</organism>
<feature type="compositionally biased region" description="Polar residues" evidence="1">
    <location>
        <begin position="14"/>
        <end position="24"/>
    </location>
</feature>
<protein>
    <submittedName>
        <fullName evidence="2">Uncharacterized protein</fullName>
    </submittedName>
</protein>
<dbReference type="AlphaFoldDB" id="A0A2I1G1Q5"/>